<sequence>MKTRTVKFLTLVVLVITISLSSCSNNNEDIDEGLELSEVVMQDFVKDIQKLSVPSGLSSSNNQYAQEANLQFQSLKTLGSSFAALFTVPANAVSSRSNIKVSAKSNFLNTKTYTWSANRVSVTYIISETSYRYTFEYSIVSSNFTGKYIDGYQLKDGSYAEMNLFDGGQIISTIKWWVKSNSVKIEMSTDGYRLVMESNTDNSGTMKVYEGTFLAALYEWTASGSGSYTDYNTNQTYTW</sequence>
<protein>
    <recommendedName>
        <fullName evidence="4">Lipoprotein</fullName>
    </recommendedName>
</protein>
<dbReference type="AlphaFoldDB" id="A0A2S7WRH0"/>
<evidence type="ECO:0008006" key="4">
    <source>
        <dbReference type="Google" id="ProtNLM"/>
    </source>
</evidence>
<gene>
    <name evidence="2" type="ORF">BTO18_13125</name>
</gene>
<name>A0A2S7WRH0_9FLAO</name>
<dbReference type="Proteomes" id="UP000238882">
    <property type="component" value="Unassembled WGS sequence"/>
</dbReference>
<accession>A0A2S7WRH0</accession>
<keyword evidence="3" id="KW-1185">Reference proteome</keyword>
<keyword evidence="1" id="KW-0732">Signal</keyword>
<dbReference type="PROSITE" id="PS51257">
    <property type="entry name" value="PROKAR_LIPOPROTEIN"/>
    <property type="match status" value="1"/>
</dbReference>
<organism evidence="2 3">
    <name type="scientific">Polaribacter porphyrae</name>
    <dbReference type="NCBI Taxonomy" id="1137780"/>
    <lineage>
        <taxon>Bacteria</taxon>
        <taxon>Pseudomonadati</taxon>
        <taxon>Bacteroidota</taxon>
        <taxon>Flavobacteriia</taxon>
        <taxon>Flavobacteriales</taxon>
        <taxon>Flavobacteriaceae</taxon>
    </lineage>
</organism>
<comment type="caution">
    <text evidence="2">The sequence shown here is derived from an EMBL/GenBank/DDBJ whole genome shotgun (WGS) entry which is preliminary data.</text>
</comment>
<evidence type="ECO:0000313" key="3">
    <source>
        <dbReference type="Proteomes" id="UP000238882"/>
    </source>
</evidence>
<evidence type="ECO:0000256" key="1">
    <source>
        <dbReference type="SAM" id="SignalP"/>
    </source>
</evidence>
<dbReference type="EMBL" id="MSCN01000001">
    <property type="protein sequence ID" value="PQJ80056.1"/>
    <property type="molecule type" value="Genomic_DNA"/>
</dbReference>
<evidence type="ECO:0000313" key="2">
    <source>
        <dbReference type="EMBL" id="PQJ80056.1"/>
    </source>
</evidence>
<dbReference type="RefSeq" id="WP_105016653.1">
    <property type="nucleotide sequence ID" value="NZ_MSCN01000001.1"/>
</dbReference>
<feature type="signal peptide" evidence="1">
    <location>
        <begin position="1"/>
        <end position="24"/>
    </location>
</feature>
<dbReference type="OrthoDB" id="1201376at2"/>
<reference evidence="2 3" key="1">
    <citation type="submission" date="2016-12" db="EMBL/GenBank/DDBJ databases">
        <title>Trade-off between light-utilization and light-protection in marine flavobacteria.</title>
        <authorList>
            <person name="Kumagai Y."/>
            <person name="Yoshizawa S."/>
            <person name="Kogure K."/>
            <person name="Iwasaki W."/>
        </authorList>
    </citation>
    <scope>NUCLEOTIDE SEQUENCE [LARGE SCALE GENOMIC DNA]</scope>
    <source>
        <strain evidence="2 3">NBRC 108759</strain>
    </source>
</reference>
<feature type="chain" id="PRO_5015517726" description="Lipoprotein" evidence="1">
    <location>
        <begin position="25"/>
        <end position="239"/>
    </location>
</feature>
<proteinExistence type="predicted"/>